<organism evidence="4 5">
    <name type="scientific">Lactuca sativa</name>
    <name type="common">Garden lettuce</name>
    <dbReference type="NCBI Taxonomy" id="4236"/>
    <lineage>
        <taxon>Eukaryota</taxon>
        <taxon>Viridiplantae</taxon>
        <taxon>Streptophyta</taxon>
        <taxon>Embryophyta</taxon>
        <taxon>Tracheophyta</taxon>
        <taxon>Spermatophyta</taxon>
        <taxon>Magnoliopsida</taxon>
        <taxon>eudicotyledons</taxon>
        <taxon>Gunneridae</taxon>
        <taxon>Pentapetalae</taxon>
        <taxon>asterids</taxon>
        <taxon>campanulids</taxon>
        <taxon>Asterales</taxon>
        <taxon>Asteraceae</taxon>
        <taxon>Cichorioideae</taxon>
        <taxon>Cichorieae</taxon>
        <taxon>Lactucinae</taxon>
        <taxon>Lactuca</taxon>
    </lineage>
</organism>
<evidence type="ECO:0000313" key="4">
    <source>
        <dbReference type="EMBL" id="KAJ0205906.1"/>
    </source>
</evidence>
<keyword evidence="2" id="KW-0342">GTP-binding</keyword>
<keyword evidence="1" id="KW-0547">Nucleotide-binding</keyword>
<dbReference type="EMBL" id="NBSK02000005">
    <property type="protein sequence ID" value="KAJ0205906.1"/>
    <property type="molecule type" value="Genomic_DNA"/>
</dbReference>
<evidence type="ECO:0000256" key="2">
    <source>
        <dbReference type="ARBA" id="ARBA00023134"/>
    </source>
</evidence>
<dbReference type="GO" id="GO:0005525">
    <property type="term" value="F:GTP binding"/>
    <property type="evidence" value="ECO:0007669"/>
    <property type="project" value="UniProtKB-KW"/>
</dbReference>
<dbReference type="InterPro" id="IPR027417">
    <property type="entry name" value="P-loop_NTPase"/>
</dbReference>
<evidence type="ECO:0000256" key="1">
    <source>
        <dbReference type="ARBA" id="ARBA00022741"/>
    </source>
</evidence>
<dbReference type="PROSITE" id="PS51720">
    <property type="entry name" value="G_AIG1"/>
    <property type="match status" value="1"/>
</dbReference>
<proteinExistence type="predicted"/>
<name>A0A9R1VGG6_LACSA</name>
<dbReference type="InterPro" id="IPR006703">
    <property type="entry name" value="G_AIG1"/>
</dbReference>
<dbReference type="AlphaFoldDB" id="A0A9R1VGG6"/>
<sequence length="664" mass="75409">MDEDSIEEAPFPPPKIYISSSLPGSSVPIRAPLTIDSDSEFYLSNNDQIYSRTSSFNSTSSIDISSYGDEHTTVHDEEDETFVAYSDEEISIETCRVKEYSFTTPFVKYPDGNHLSERSNFEESAIFRPLVKTPCEESSSVTDSRLNLGVPVAPLTRDCDSDIDSVESGRWFDSGEIPADEIVQKVTMSPKVQIFSGDEEEDEVDKKSQFEGMFSDDSINSIHGLITAMKDSILVESIDEEEHKVDCLNLVDSQRIDEEILSNSLNEIEIEDSQIIDADILPNSENETEIEDSQRIDAEILPNSETEIEIEDSQRIDAEILPNSETEIEIEDSQRIDAEILPNSETEIEIEDSQRINAEILSNSETETEIKTISDHRTESKKTLNEKEEETQVVIQPIKSKLLNLIHLLGLSKQDSTFLHRLTLRNTKFDSNLTILVIGKTGVGKTATINSIFGETKATTDPFNPCTSSVQEILGDIDDIHLKIIDTPGFRCSPYERSYNLKILSNIKRFIQEHSPDVVLYVDRLDMYTIDHNDSHLLRLITSSLGSSVWRNCIISLTHACSNDHESMGEFLLQRCRFLQQEIVRFGGSDWGMGNPVWLVENHMGYKHDRSWRNRLFGRGNEWNCVTPFEIVENRIKKGFFEGEGYCLKVFGMKHWSFACRLYS</sequence>
<dbReference type="Gene3D" id="3.40.50.300">
    <property type="entry name" value="P-loop containing nucleotide triphosphate hydrolases"/>
    <property type="match status" value="1"/>
</dbReference>
<dbReference type="PANTHER" id="PTHR10903:SF174">
    <property type="entry name" value="P-LOOP CONTAINING NUCLEOSIDE TRIPHOSPHATE HYDROLASE-RELATED"/>
    <property type="match status" value="1"/>
</dbReference>
<evidence type="ECO:0000259" key="3">
    <source>
        <dbReference type="PROSITE" id="PS51720"/>
    </source>
</evidence>
<dbReference type="PANTHER" id="PTHR10903">
    <property type="entry name" value="GTPASE, IMAP FAMILY MEMBER-RELATED"/>
    <property type="match status" value="1"/>
</dbReference>
<dbReference type="GO" id="GO:0045037">
    <property type="term" value="P:protein import into chloroplast stroma"/>
    <property type="evidence" value="ECO:0000318"/>
    <property type="project" value="GO_Central"/>
</dbReference>
<protein>
    <recommendedName>
        <fullName evidence="3">AIG1-type G domain-containing protein</fullName>
    </recommendedName>
</protein>
<gene>
    <name evidence="4" type="ORF">LSAT_V11C500248750</name>
</gene>
<dbReference type="GO" id="GO:0009707">
    <property type="term" value="C:chloroplast outer membrane"/>
    <property type="evidence" value="ECO:0000318"/>
    <property type="project" value="GO_Central"/>
</dbReference>
<feature type="domain" description="AIG1-type G" evidence="3">
    <location>
        <begin position="430"/>
        <end position="655"/>
    </location>
</feature>
<keyword evidence="5" id="KW-1185">Reference proteome</keyword>
<dbReference type="Pfam" id="PF04548">
    <property type="entry name" value="AIG1"/>
    <property type="match status" value="1"/>
</dbReference>
<comment type="caution">
    <text evidence="4">The sequence shown here is derived from an EMBL/GenBank/DDBJ whole genome shotgun (WGS) entry which is preliminary data.</text>
</comment>
<dbReference type="Proteomes" id="UP000235145">
    <property type="component" value="Unassembled WGS sequence"/>
</dbReference>
<dbReference type="GO" id="GO:0045036">
    <property type="term" value="P:protein targeting to chloroplast"/>
    <property type="evidence" value="ECO:0000318"/>
    <property type="project" value="GO_Central"/>
</dbReference>
<reference evidence="4 5" key="1">
    <citation type="journal article" date="2017" name="Nat. Commun.">
        <title>Genome assembly with in vitro proximity ligation data and whole-genome triplication in lettuce.</title>
        <authorList>
            <person name="Reyes-Chin-Wo S."/>
            <person name="Wang Z."/>
            <person name="Yang X."/>
            <person name="Kozik A."/>
            <person name="Arikit S."/>
            <person name="Song C."/>
            <person name="Xia L."/>
            <person name="Froenicke L."/>
            <person name="Lavelle D.O."/>
            <person name="Truco M.J."/>
            <person name="Xia R."/>
            <person name="Zhu S."/>
            <person name="Xu C."/>
            <person name="Xu H."/>
            <person name="Xu X."/>
            <person name="Cox K."/>
            <person name="Korf I."/>
            <person name="Meyers B.C."/>
            <person name="Michelmore R.W."/>
        </authorList>
    </citation>
    <scope>NUCLEOTIDE SEQUENCE [LARGE SCALE GENOMIC DNA]</scope>
    <source>
        <strain evidence="5">cv. Salinas</strain>
        <tissue evidence="4">Seedlings</tissue>
    </source>
</reference>
<dbReference type="SUPFAM" id="SSF52540">
    <property type="entry name" value="P-loop containing nucleoside triphosphate hydrolases"/>
    <property type="match status" value="1"/>
</dbReference>
<dbReference type="InterPro" id="IPR045058">
    <property type="entry name" value="GIMA/IAN/Toc"/>
</dbReference>
<evidence type="ECO:0000313" key="5">
    <source>
        <dbReference type="Proteomes" id="UP000235145"/>
    </source>
</evidence>
<accession>A0A9R1VGG6</accession>
<dbReference type="GO" id="GO:0003924">
    <property type="term" value="F:GTPase activity"/>
    <property type="evidence" value="ECO:0000318"/>
    <property type="project" value="GO_Central"/>
</dbReference>